<evidence type="ECO:0000313" key="1">
    <source>
        <dbReference type="EMBL" id="EDY97295.1"/>
    </source>
</evidence>
<organism evidence="1 2">
    <name type="scientific">Phocaeicola plebeius (strain DSM 17135 / JCM 12973 / CCUG 54634 / M2)</name>
    <name type="common">Bacteroides plebeius</name>
    <dbReference type="NCBI Taxonomy" id="484018"/>
    <lineage>
        <taxon>Bacteria</taxon>
        <taxon>Pseudomonadati</taxon>
        <taxon>Bacteroidota</taxon>
        <taxon>Bacteroidia</taxon>
        <taxon>Bacteroidales</taxon>
        <taxon>Bacteroidaceae</taxon>
        <taxon>Phocaeicola</taxon>
    </lineage>
</organism>
<name>B5CTK7_PHOPM</name>
<proteinExistence type="predicted"/>
<gene>
    <name evidence="1" type="ORF">BACPLE_00082</name>
</gene>
<dbReference type="AlphaFoldDB" id="B5CTK7"/>
<sequence>MIYGAFSFCALYWIYPYYIQFMRFWGSQLNRKLNHELNPNAV</sequence>
<dbReference type="Proteomes" id="UP000003452">
    <property type="component" value="Unassembled WGS sequence"/>
</dbReference>
<evidence type="ECO:0000313" key="2">
    <source>
        <dbReference type="Proteomes" id="UP000003452"/>
    </source>
</evidence>
<dbReference type="HOGENOM" id="CLU_3247440_0_0_10"/>
<dbReference type="EMBL" id="ABQC02000002">
    <property type="protein sequence ID" value="EDY97295.1"/>
    <property type="molecule type" value="Genomic_DNA"/>
</dbReference>
<reference evidence="1 2" key="2">
    <citation type="submission" date="2008-08" db="EMBL/GenBank/DDBJ databases">
        <authorList>
            <person name="Fulton L."/>
            <person name="Clifton S."/>
            <person name="Fulton B."/>
            <person name="Xu J."/>
            <person name="Minx P."/>
            <person name="Pepin K.H."/>
            <person name="Johnson M."/>
            <person name="Thiruvilangam P."/>
            <person name="Bhonagiri V."/>
            <person name="Nash W.E."/>
            <person name="Mardis E.R."/>
            <person name="Wilson R.K."/>
        </authorList>
    </citation>
    <scope>NUCLEOTIDE SEQUENCE [LARGE SCALE GENOMIC DNA]</scope>
    <source>
        <strain evidence="2">DSM 17135 / JCM 12973 / M2</strain>
    </source>
</reference>
<comment type="caution">
    <text evidence="1">The sequence shown here is derived from an EMBL/GenBank/DDBJ whole genome shotgun (WGS) entry which is preliminary data.</text>
</comment>
<reference evidence="1 2" key="1">
    <citation type="submission" date="2008-08" db="EMBL/GenBank/DDBJ databases">
        <title>Draft genome sequence of Bacteroides plebeius (DSM 17135).</title>
        <authorList>
            <person name="Sudarsanam P."/>
            <person name="Ley R."/>
            <person name="Guruge J."/>
            <person name="Turnbaugh P.J."/>
            <person name="Mahowald M."/>
            <person name="Liep D."/>
            <person name="Gordon J."/>
        </authorList>
    </citation>
    <scope>NUCLEOTIDE SEQUENCE [LARGE SCALE GENOMIC DNA]</scope>
    <source>
        <strain evidence="2">DSM 17135 / JCM 12973 / M2</strain>
    </source>
</reference>
<accession>B5CTK7</accession>
<protein>
    <submittedName>
        <fullName evidence="1">Uncharacterized protein</fullName>
    </submittedName>
</protein>